<dbReference type="Gene3D" id="3.30.450.20">
    <property type="entry name" value="PAS domain"/>
    <property type="match status" value="1"/>
</dbReference>
<feature type="coiled-coil region" evidence="1">
    <location>
        <begin position="10"/>
        <end position="75"/>
    </location>
</feature>
<evidence type="ECO:0008006" key="4">
    <source>
        <dbReference type="Google" id="ProtNLM"/>
    </source>
</evidence>
<evidence type="ECO:0000313" key="3">
    <source>
        <dbReference type="Proteomes" id="UP000266441"/>
    </source>
</evidence>
<evidence type="ECO:0000313" key="2">
    <source>
        <dbReference type="EMBL" id="RIH63415.1"/>
    </source>
</evidence>
<dbReference type="InterPro" id="IPR035965">
    <property type="entry name" value="PAS-like_dom_sf"/>
</dbReference>
<name>A0A399CU72_9BACT</name>
<dbReference type="SUPFAM" id="SSF55785">
    <property type="entry name" value="PYP-like sensor domain (PAS domain)"/>
    <property type="match status" value="1"/>
</dbReference>
<proteinExistence type="predicted"/>
<gene>
    <name evidence="2" type="ORF">D1164_20010</name>
</gene>
<comment type="caution">
    <text evidence="2">The sequence shown here is derived from an EMBL/GenBank/DDBJ whole genome shotgun (WGS) entry which is preliminary data.</text>
</comment>
<reference evidence="2 3" key="1">
    <citation type="journal article" date="2015" name="Int. J. Syst. Evol. Microbiol.">
        <title>Mariniphaga sediminis sp. nov., isolated from coastal sediment.</title>
        <authorList>
            <person name="Wang F.Q."/>
            <person name="Shen Q.Y."/>
            <person name="Chen G.J."/>
            <person name="Du Z.J."/>
        </authorList>
    </citation>
    <scope>NUCLEOTIDE SEQUENCE [LARGE SCALE GENOMIC DNA]</scope>
    <source>
        <strain evidence="2 3">SY21</strain>
    </source>
</reference>
<organism evidence="2 3">
    <name type="scientific">Mariniphaga sediminis</name>
    <dbReference type="NCBI Taxonomy" id="1628158"/>
    <lineage>
        <taxon>Bacteria</taxon>
        <taxon>Pseudomonadati</taxon>
        <taxon>Bacteroidota</taxon>
        <taxon>Bacteroidia</taxon>
        <taxon>Marinilabiliales</taxon>
        <taxon>Prolixibacteraceae</taxon>
        <taxon>Mariniphaga</taxon>
    </lineage>
</organism>
<dbReference type="AlphaFoldDB" id="A0A399CU72"/>
<protein>
    <recommendedName>
        <fullName evidence="4">PAS domain-containing protein</fullName>
    </recommendedName>
</protein>
<evidence type="ECO:0000256" key="1">
    <source>
        <dbReference type="SAM" id="Coils"/>
    </source>
</evidence>
<dbReference type="Proteomes" id="UP000266441">
    <property type="component" value="Unassembled WGS sequence"/>
</dbReference>
<accession>A0A399CU72</accession>
<keyword evidence="1" id="KW-0175">Coiled coil</keyword>
<keyword evidence="3" id="KW-1185">Reference proteome</keyword>
<sequence>MSDEMNFLNAKMLRKKAEELLNEKQQKEKISKEETDMKKLLHELQVHQIELEMQNEELRQAYETAESALKKYIMVFELSLVGYFTLDSDGTICELNFTGAEMLGDRRFSLIDSNFKLFVSEDSKPVFNKFFRKVYNTNAKESCEVLLGYDNRLLCPVYMEGVVTEEDQKCLLSVVNISKFSLQNNKY</sequence>
<dbReference type="EMBL" id="QWET01000021">
    <property type="protein sequence ID" value="RIH63415.1"/>
    <property type="molecule type" value="Genomic_DNA"/>
</dbReference>